<organism evidence="1 2">
    <name type="scientific">Tritonibacter mobilis F1926</name>
    <dbReference type="NCBI Taxonomy" id="1265309"/>
    <lineage>
        <taxon>Bacteria</taxon>
        <taxon>Pseudomonadati</taxon>
        <taxon>Pseudomonadota</taxon>
        <taxon>Alphaproteobacteria</taxon>
        <taxon>Rhodobacterales</taxon>
        <taxon>Paracoccaceae</taxon>
        <taxon>Tritonibacter</taxon>
    </lineage>
</organism>
<proteinExistence type="predicted"/>
<dbReference type="GO" id="GO:0046653">
    <property type="term" value="P:tetrahydrofolate metabolic process"/>
    <property type="evidence" value="ECO:0007669"/>
    <property type="project" value="InterPro"/>
</dbReference>
<dbReference type="InterPro" id="IPR006279">
    <property type="entry name" value="SoxD"/>
</dbReference>
<protein>
    <submittedName>
        <fullName evidence="1">Sarcosine oxidase subunit delta</fullName>
    </submittedName>
</protein>
<dbReference type="AlphaFoldDB" id="A0A1B0ZZS6"/>
<dbReference type="GO" id="GO:0008115">
    <property type="term" value="F:sarcosine oxidase activity"/>
    <property type="evidence" value="ECO:0007669"/>
    <property type="project" value="InterPro"/>
</dbReference>
<reference evidence="1 2" key="1">
    <citation type="journal article" date="2016" name="ISME J.">
        <title>Global occurrence and heterogeneity of the Roseobacter-clade species Ruegeria mobilis.</title>
        <authorList>
            <person name="Sonnenschein E."/>
            <person name="Gram L."/>
        </authorList>
    </citation>
    <scope>NUCLEOTIDE SEQUENCE [LARGE SCALE GENOMIC DNA]</scope>
    <source>
        <strain evidence="1 2">F1926</strain>
    </source>
</reference>
<name>A0A1B0ZZS6_9RHOB</name>
<accession>A0A1B0ZZS6</accession>
<dbReference type="OrthoDB" id="5420070at2"/>
<evidence type="ECO:0000313" key="2">
    <source>
        <dbReference type="Proteomes" id="UP000013243"/>
    </source>
</evidence>
<dbReference type="KEGG" id="rmb:K529_003170"/>
<dbReference type="InterPro" id="IPR038561">
    <property type="entry name" value="SoxD_sf"/>
</dbReference>
<sequence length="92" mass="10209">MRITCPLCGARDHREFTYKGAALPVPALESGVAEWDAHVHLRENPAGPHEELWQHSMGCGAWLKVRRNTVSHEILAVELAQDAGLAIKEDRS</sequence>
<dbReference type="EMBL" id="CP015230">
    <property type="protein sequence ID" value="ANP39758.1"/>
    <property type="molecule type" value="Genomic_DNA"/>
</dbReference>
<dbReference type="GeneID" id="28248800"/>
<dbReference type="RefSeq" id="WP_005657308.1">
    <property type="nucleotide sequence ID" value="NZ_CP015230.1"/>
</dbReference>
<gene>
    <name evidence="1" type="ORF">K529_003170</name>
</gene>
<dbReference type="Proteomes" id="UP000013243">
    <property type="component" value="Chromosome"/>
</dbReference>
<dbReference type="Pfam" id="PF04267">
    <property type="entry name" value="SoxD"/>
    <property type="match status" value="1"/>
</dbReference>
<dbReference type="STRING" id="1265309.K529_003170"/>
<evidence type="ECO:0000313" key="1">
    <source>
        <dbReference type="EMBL" id="ANP39758.1"/>
    </source>
</evidence>
<dbReference type="Gene3D" id="3.30.2270.10">
    <property type="entry name" value="Folate-binding superfamily"/>
    <property type="match status" value="1"/>
</dbReference>